<evidence type="ECO:0000313" key="1">
    <source>
        <dbReference type="EMBL" id="GAX75107.1"/>
    </source>
</evidence>
<dbReference type="InterPro" id="IPR006502">
    <property type="entry name" value="PDDEXK-like"/>
</dbReference>
<protein>
    <submittedName>
        <fullName evidence="1">Uncharacterized protein</fullName>
    </submittedName>
</protein>
<sequence length="231" mass="26624">MHDDNGGGRDRHTPTLQFDIEADDDVLSMRDFNKRYSSKRNRFSTILSSVRDKLNKVYACVEEITLRSGDRNYNDQKDCVEYLARSLVKRGYPVFLRTGPLHTFIVARASPCMHHTEKDMWPTRPAALFKQNDESRDSHTSKDHLIIIDPCFKDHFHVGGSSEEYKQLVHLLPDIFIGTAEDVDSVAKFLCNEVAISFAYMGLPCPHWRTYRSLVGRWLVNEAVDRMVEPS</sequence>
<evidence type="ECO:0000313" key="2">
    <source>
        <dbReference type="Proteomes" id="UP000232323"/>
    </source>
</evidence>
<dbReference type="AlphaFoldDB" id="A0A250WW98"/>
<dbReference type="PANTHER" id="PTHR31579">
    <property type="entry name" value="OS03G0796600 PROTEIN"/>
    <property type="match status" value="1"/>
</dbReference>
<dbReference type="PANTHER" id="PTHR31579:SF1">
    <property type="entry name" value="OS03G0796600 PROTEIN"/>
    <property type="match status" value="1"/>
</dbReference>
<gene>
    <name evidence="1" type="ORF">CEUSTIGMA_g2551.t1</name>
</gene>
<proteinExistence type="predicted"/>
<keyword evidence="2" id="KW-1185">Reference proteome</keyword>
<organism evidence="1 2">
    <name type="scientific">Chlamydomonas eustigma</name>
    <dbReference type="NCBI Taxonomy" id="1157962"/>
    <lineage>
        <taxon>Eukaryota</taxon>
        <taxon>Viridiplantae</taxon>
        <taxon>Chlorophyta</taxon>
        <taxon>core chlorophytes</taxon>
        <taxon>Chlorophyceae</taxon>
        <taxon>CS clade</taxon>
        <taxon>Chlamydomonadales</taxon>
        <taxon>Chlamydomonadaceae</taxon>
        <taxon>Chlamydomonas</taxon>
    </lineage>
</organism>
<comment type="caution">
    <text evidence="1">The sequence shown here is derived from an EMBL/GenBank/DDBJ whole genome shotgun (WGS) entry which is preliminary data.</text>
</comment>
<name>A0A250WW98_9CHLO</name>
<dbReference type="Proteomes" id="UP000232323">
    <property type="component" value="Unassembled WGS sequence"/>
</dbReference>
<reference evidence="1 2" key="1">
    <citation type="submission" date="2017-08" db="EMBL/GenBank/DDBJ databases">
        <title>Acidophilic green algal genome provides insights into adaptation to an acidic environment.</title>
        <authorList>
            <person name="Hirooka S."/>
            <person name="Hirose Y."/>
            <person name="Kanesaki Y."/>
            <person name="Higuchi S."/>
            <person name="Fujiwara T."/>
            <person name="Onuma R."/>
            <person name="Era A."/>
            <person name="Ohbayashi R."/>
            <person name="Uzuka A."/>
            <person name="Nozaki H."/>
            <person name="Yoshikawa H."/>
            <person name="Miyagishima S.Y."/>
        </authorList>
    </citation>
    <scope>NUCLEOTIDE SEQUENCE [LARGE SCALE GENOMIC DNA]</scope>
    <source>
        <strain evidence="1 2">NIES-2499</strain>
    </source>
</reference>
<dbReference type="EMBL" id="BEGY01000010">
    <property type="protein sequence ID" value="GAX75107.1"/>
    <property type="molecule type" value="Genomic_DNA"/>
</dbReference>
<dbReference type="Pfam" id="PF04720">
    <property type="entry name" value="PDDEXK_6"/>
    <property type="match status" value="1"/>
</dbReference>
<dbReference type="OrthoDB" id="691424at2759"/>
<accession>A0A250WW98</accession>
<dbReference type="STRING" id="1157962.A0A250WW98"/>